<dbReference type="Proteomes" id="UP000294933">
    <property type="component" value="Unassembled WGS sequence"/>
</dbReference>
<evidence type="ECO:0000313" key="2">
    <source>
        <dbReference type="Proteomes" id="UP000294933"/>
    </source>
</evidence>
<reference evidence="1 2" key="1">
    <citation type="submission" date="2018-06" db="EMBL/GenBank/DDBJ databases">
        <title>A transcriptomic atlas of mushroom development highlights an independent origin of complex multicellularity.</title>
        <authorList>
            <consortium name="DOE Joint Genome Institute"/>
            <person name="Krizsan K."/>
            <person name="Almasi E."/>
            <person name="Merenyi Z."/>
            <person name="Sahu N."/>
            <person name="Viragh M."/>
            <person name="Koszo T."/>
            <person name="Mondo S."/>
            <person name="Kiss B."/>
            <person name="Balint B."/>
            <person name="Kues U."/>
            <person name="Barry K."/>
            <person name="Hegedus J.C."/>
            <person name="Henrissat B."/>
            <person name="Johnson J."/>
            <person name="Lipzen A."/>
            <person name="Ohm R."/>
            <person name="Nagy I."/>
            <person name="Pangilinan J."/>
            <person name="Yan J."/>
            <person name="Xiong Y."/>
            <person name="Grigoriev I.V."/>
            <person name="Hibbett D.S."/>
            <person name="Nagy L.G."/>
        </authorList>
    </citation>
    <scope>NUCLEOTIDE SEQUENCE [LARGE SCALE GENOMIC DNA]</scope>
    <source>
        <strain evidence="1 2">SZMC22713</strain>
    </source>
</reference>
<dbReference type="STRING" id="50990.A0A4Y7PJU6"/>
<gene>
    <name evidence="1" type="ORF">BD410DRAFT_732985</name>
</gene>
<proteinExistence type="predicted"/>
<evidence type="ECO:0000313" key="1">
    <source>
        <dbReference type="EMBL" id="TDL15271.1"/>
    </source>
</evidence>
<feature type="non-terminal residue" evidence="1">
    <location>
        <position position="73"/>
    </location>
</feature>
<name>A0A4Y7PJU6_9AGAM</name>
<dbReference type="EMBL" id="ML170283">
    <property type="protein sequence ID" value="TDL15271.1"/>
    <property type="molecule type" value="Genomic_DNA"/>
</dbReference>
<accession>A0A4Y7PJU6</accession>
<dbReference type="VEuPathDB" id="FungiDB:BD410DRAFT_732985"/>
<keyword evidence="2" id="KW-1185">Reference proteome</keyword>
<sequence>MPIVTADGDCYIPLRCGQVAPVLQLPCEITSEIFQHCLPEDGLPQPSIRSAPILLSFVCSTWRELSIRCPRLW</sequence>
<dbReference type="AlphaFoldDB" id="A0A4Y7PJU6"/>
<dbReference type="OrthoDB" id="2269034at2759"/>
<dbReference type="Gene3D" id="1.20.1280.50">
    <property type="match status" value="1"/>
</dbReference>
<evidence type="ECO:0008006" key="3">
    <source>
        <dbReference type="Google" id="ProtNLM"/>
    </source>
</evidence>
<organism evidence="1 2">
    <name type="scientific">Rickenella mellea</name>
    <dbReference type="NCBI Taxonomy" id="50990"/>
    <lineage>
        <taxon>Eukaryota</taxon>
        <taxon>Fungi</taxon>
        <taxon>Dikarya</taxon>
        <taxon>Basidiomycota</taxon>
        <taxon>Agaricomycotina</taxon>
        <taxon>Agaricomycetes</taxon>
        <taxon>Hymenochaetales</taxon>
        <taxon>Rickenellaceae</taxon>
        <taxon>Rickenella</taxon>
    </lineage>
</organism>
<protein>
    <recommendedName>
        <fullName evidence="3">F-box domain-containing protein</fullName>
    </recommendedName>
</protein>